<sequence>MKPDGARSRVQAQLRQLAEVQALSQQPFRHPSSSPSLEKVMRVSFGKRCSGAAAQLCPPGMMRVGFARGPAALRPRPRLHVAAGSFAGTGAAARGQLVATEAGLRQVLSPAICSGTSLDTTRFFHLAISRAATKAHSSTGDFALRSMTYSAAAAASGAVEERSSACAASRMNAISSLDQISWPPSHRRQ</sequence>
<protein>
    <submittedName>
        <fullName evidence="1">Uncharacterized protein</fullName>
    </submittedName>
</protein>
<accession>A0ABN9U3A5</accession>
<evidence type="ECO:0000313" key="2">
    <source>
        <dbReference type="Proteomes" id="UP001189429"/>
    </source>
</evidence>
<keyword evidence="2" id="KW-1185">Reference proteome</keyword>
<reference evidence="1" key="1">
    <citation type="submission" date="2023-10" db="EMBL/GenBank/DDBJ databases">
        <authorList>
            <person name="Chen Y."/>
            <person name="Shah S."/>
            <person name="Dougan E. K."/>
            <person name="Thang M."/>
            <person name="Chan C."/>
        </authorList>
    </citation>
    <scope>NUCLEOTIDE SEQUENCE [LARGE SCALE GENOMIC DNA]</scope>
</reference>
<dbReference type="Proteomes" id="UP001189429">
    <property type="component" value="Unassembled WGS sequence"/>
</dbReference>
<dbReference type="EMBL" id="CAUYUJ010015387">
    <property type="protein sequence ID" value="CAK0853306.1"/>
    <property type="molecule type" value="Genomic_DNA"/>
</dbReference>
<gene>
    <name evidence="1" type="ORF">PCOR1329_LOCUS44828</name>
</gene>
<comment type="caution">
    <text evidence="1">The sequence shown here is derived from an EMBL/GenBank/DDBJ whole genome shotgun (WGS) entry which is preliminary data.</text>
</comment>
<organism evidence="1 2">
    <name type="scientific">Prorocentrum cordatum</name>
    <dbReference type="NCBI Taxonomy" id="2364126"/>
    <lineage>
        <taxon>Eukaryota</taxon>
        <taxon>Sar</taxon>
        <taxon>Alveolata</taxon>
        <taxon>Dinophyceae</taxon>
        <taxon>Prorocentrales</taxon>
        <taxon>Prorocentraceae</taxon>
        <taxon>Prorocentrum</taxon>
    </lineage>
</organism>
<name>A0ABN9U3A5_9DINO</name>
<proteinExistence type="predicted"/>
<evidence type="ECO:0000313" key="1">
    <source>
        <dbReference type="EMBL" id="CAK0853306.1"/>
    </source>
</evidence>